<dbReference type="GO" id="GO:0000976">
    <property type="term" value="F:transcription cis-regulatory region binding"/>
    <property type="evidence" value="ECO:0007669"/>
    <property type="project" value="TreeGrafter"/>
</dbReference>
<protein>
    <submittedName>
        <fullName evidence="4">TetR family transcriptional regulator</fullName>
    </submittedName>
</protein>
<evidence type="ECO:0000313" key="4">
    <source>
        <dbReference type="EMBL" id="GGX41943.1"/>
    </source>
</evidence>
<dbReference type="PRINTS" id="PR00455">
    <property type="entry name" value="HTHTETR"/>
</dbReference>
<dbReference type="PANTHER" id="PTHR30055:SF233">
    <property type="entry name" value="REGULATORY PROTEIN TETR"/>
    <property type="match status" value="1"/>
</dbReference>
<gene>
    <name evidence="4" type="ORF">GCM10007392_06080</name>
</gene>
<evidence type="ECO:0000256" key="2">
    <source>
        <dbReference type="PROSITE-ProRule" id="PRU00335"/>
    </source>
</evidence>
<keyword evidence="1 2" id="KW-0238">DNA-binding</keyword>
<dbReference type="RefSeq" id="WP_189606993.1">
    <property type="nucleotide sequence ID" value="NZ_BMXR01000001.1"/>
</dbReference>
<reference evidence="4" key="1">
    <citation type="journal article" date="2014" name="Int. J. Syst. Evol. Microbiol.">
        <title>Complete genome sequence of Corynebacterium casei LMG S-19264T (=DSM 44701T), isolated from a smear-ripened cheese.</title>
        <authorList>
            <consortium name="US DOE Joint Genome Institute (JGI-PGF)"/>
            <person name="Walter F."/>
            <person name="Albersmeier A."/>
            <person name="Kalinowski J."/>
            <person name="Ruckert C."/>
        </authorList>
    </citation>
    <scope>NUCLEOTIDE SEQUENCE</scope>
    <source>
        <strain evidence="4">KCTC 22169</strain>
    </source>
</reference>
<evidence type="ECO:0000313" key="5">
    <source>
        <dbReference type="Proteomes" id="UP000626148"/>
    </source>
</evidence>
<sequence>MTEKEEAELVPGADGGAREKLLEAGRYLFLQQEFHRVSIRRIAERAGVNSAMIAYYFGDKRGLFQAVVMSYITPMKGYLLNGLREMPRRSFGDIFRFYFRHAPRELIQIVIKSLLYDPGDQGRWLVETILRPLLTEVERQLDQVLPEGREHQPEFARLMIQSLLIFPVLMKPILETLSRHPMDETYYDELADYFGMMLDRAFDMENAQ</sequence>
<reference evidence="4" key="2">
    <citation type="submission" date="2020-09" db="EMBL/GenBank/DDBJ databases">
        <authorList>
            <person name="Sun Q."/>
            <person name="Kim S."/>
        </authorList>
    </citation>
    <scope>NUCLEOTIDE SEQUENCE</scope>
    <source>
        <strain evidence="4">KCTC 22169</strain>
    </source>
</reference>
<dbReference type="Pfam" id="PF00440">
    <property type="entry name" value="TetR_N"/>
    <property type="match status" value="1"/>
</dbReference>
<comment type="caution">
    <text evidence="4">The sequence shown here is derived from an EMBL/GenBank/DDBJ whole genome shotgun (WGS) entry which is preliminary data.</text>
</comment>
<dbReference type="GO" id="GO:0003700">
    <property type="term" value="F:DNA-binding transcription factor activity"/>
    <property type="evidence" value="ECO:0007669"/>
    <property type="project" value="TreeGrafter"/>
</dbReference>
<dbReference type="InterPro" id="IPR009057">
    <property type="entry name" value="Homeodomain-like_sf"/>
</dbReference>
<accession>A0A918K1Z9</accession>
<feature type="DNA-binding region" description="H-T-H motif" evidence="2">
    <location>
        <begin position="38"/>
        <end position="57"/>
    </location>
</feature>
<dbReference type="Proteomes" id="UP000626148">
    <property type="component" value="Unassembled WGS sequence"/>
</dbReference>
<dbReference type="PROSITE" id="PS50977">
    <property type="entry name" value="HTH_TETR_2"/>
    <property type="match status" value="1"/>
</dbReference>
<dbReference type="EMBL" id="BMXR01000001">
    <property type="protein sequence ID" value="GGX41943.1"/>
    <property type="molecule type" value="Genomic_DNA"/>
</dbReference>
<feature type="domain" description="HTH tetR-type" evidence="3">
    <location>
        <begin position="15"/>
        <end position="75"/>
    </location>
</feature>
<dbReference type="SUPFAM" id="SSF46689">
    <property type="entry name" value="Homeodomain-like"/>
    <property type="match status" value="1"/>
</dbReference>
<dbReference type="InterPro" id="IPR001647">
    <property type="entry name" value="HTH_TetR"/>
</dbReference>
<name>A0A918K1Z9_9GAMM</name>
<proteinExistence type="predicted"/>
<dbReference type="Gene3D" id="1.10.357.10">
    <property type="entry name" value="Tetracycline Repressor, domain 2"/>
    <property type="match status" value="1"/>
</dbReference>
<dbReference type="PANTHER" id="PTHR30055">
    <property type="entry name" value="HTH-TYPE TRANSCRIPTIONAL REGULATOR RUTR"/>
    <property type="match status" value="1"/>
</dbReference>
<evidence type="ECO:0000256" key="1">
    <source>
        <dbReference type="ARBA" id="ARBA00023125"/>
    </source>
</evidence>
<dbReference type="InterPro" id="IPR050109">
    <property type="entry name" value="HTH-type_TetR-like_transc_reg"/>
</dbReference>
<evidence type="ECO:0000259" key="3">
    <source>
        <dbReference type="PROSITE" id="PS50977"/>
    </source>
</evidence>
<keyword evidence="5" id="KW-1185">Reference proteome</keyword>
<organism evidence="4 5">
    <name type="scientific">Saccharospirillum salsuginis</name>
    <dbReference type="NCBI Taxonomy" id="418750"/>
    <lineage>
        <taxon>Bacteria</taxon>
        <taxon>Pseudomonadati</taxon>
        <taxon>Pseudomonadota</taxon>
        <taxon>Gammaproteobacteria</taxon>
        <taxon>Oceanospirillales</taxon>
        <taxon>Saccharospirillaceae</taxon>
        <taxon>Saccharospirillum</taxon>
    </lineage>
</organism>
<dbReference type="AlphaFoldDB" id="A0A918K1Z9"/>